<reference evidence="1" key="1">
    <citation type="journal article" date="2014" name="Front. Microbiol.">
        <title>High frequency of phylogenetically diverse reductive dehalogenase-homologous genes in deep subseafloor sedimentary metagenomes.</title>
        <authorList>
            <person name="Kawai M."/>
            <person name="Futagami T."/>
            <person name="Toyoda A."/>
            <person name="Takaki Y."/>
            <person name="Nishi S."/>
            <person name="Hori S."/>
            <person name="Arai W."/>
            <person name="Tsubouchi T."/>
            <person name="Morono Y."/>
            <person name="Uchiyama I."/>
            <person name="Ito T."/>
            <person name="Fujiyama A."/>
            <person name="Inagaki F."/>
            <person name="Takami H."/>
        </authorList>
    </citation>
    <scope>NUCLEOTIDE SEQUENCE</scope>
    <source>
        <strain evidence="1">Expedition CK06-06</strain>
    </source>
</reference>
<dbReference type="AlphaFoldDB" id="X1IE47"/>
<dbReference type="PANTHER" id="PTHR42924">
    <property type="entry name" value="EXONUCLEASE"/>
    <property type="match status" value="1"/>
</dbReference>
<dbReference type="GO" id="GO:0004534">
    <property type="term" value="F:5'-3' RNA exonuclease activity"/>
    <property type="evidence" value="ECO:0007669"/>
    <property type="project" value="TreeGrafter"/>
</dbReference>
<proteinExistence type="predicted"/>
<accession>X1IE47</accession>
<feature type="non-terminal residue" evidence="1">
    <location>
        <position position="120"/>
    </location>
</feature>
<dbReference type="InterPro" id="IPR052018">
    <property type="entry name" value="PHP_domain"/>
</dbReference>
<dbReference type="Gene3D" id="3.20.20.140">
    <property type="entry name" value="Metal-dependent hydrolases"/>
    <property type="match status" value="1"/>
</dbReference>
<dbReference type="InterPro" id="IPR016195">
    <property type="entry name" value="Pol/histidinol_Pase-like"/>
</dbReference>
<comment type="caution">
    <text evidence="1">The sequence shown here is derived from an EMBL/GenBank/DDBJ whole genome shotgun (WGS) entry which is preliminary data.</text>
</comment>
<sequence>MKTEYRLYRRLALVTFFLAISYFAISQIRVRDEIEFPDIPGYLTLKCDFHMHTVFSDGNVWPTVRPEEAWREGLDAISITDHIEYQPHKEDLPTNHNRSYEIALPKSEELGLLLITGAEI</sequence>
<evidence type="ECO:0000313" key="1">
    <source>
        <dbReference type="EMBL" id="GAH67525.1"/>
    </source>
</evidence>
<protein>
    <recommendedName>
        <fullName evidence="2">Polymerase/histidinol phosphatase N-terminal domain-containing protein</fullName>
    </recommendedName>
</protein>
<evidence type="ECO:0008006" key="2">
    <source>
        <dbReference type="Google" id="ProtNLM"/>
    </source>
</evidence>
<gene>
    <name evidence="1" type="ORF">S03H2_41121</name>
</gene>
<organism evidence="1">
    <name type="scientific">marine sediment metagenome</name>
    <dbReference type="NCBI Taxonomy" id="412755"/>
    <lineage>
        <taxon>unclassified sequences</taxon>
        <taxon>metagenomes</taxon>
        <taxon>ecological metagenomes</taxon>
    </lineage>
</organism>
<name>X1IE47_9ZZZZ</name>
<dbReference type="GO" id="GO:0035312">
    <property type="term" value="F:5'-3' DNA exonuclease activity"/>
    <property type="evidence" value="ECO:0007669"/>
    <property type="project" value="TreeGrafter"/>
</dbReference>
<dbReference type="PANTHER" id="PTHR42924:SF3">
    <property type="entry name" value="POLYMERASE_HISTIDINOL PHOSPHATASE N-TERMINAL DOMAIN-CONTAINING PROTEIN"/>
    <property type="match status" value="1"/>
</dbReference>
<dbReference type="EMBL" id="BARU01025530">
    <property type="protein sequence ID" value="GAH67525.1"/>
    <property type="molecule type" value="Genomic_DNA"/>
</dbReference>
<dbReference type="SUPFAM" id="SSF89550">
    <property type="entry name" value="PHP domain-like"/>
    <property type="match status" value="1"/>
</dbReference>